<reference evidence="7" key="2">
    <citation type="submission" date="2022-08" db="EMBL/GenBank/DDBJ databases">
        <authorList>
            <person name="Dong C."/>
        </authorList>
    </citation>
    <scope>NUCLEOTIDE SEQUENCE</scope>
    <source>
        <strain evidence="7">59MF3M-4</strain>
    </source>
</reference>
<dbReference type="GO" id="GO:0052621">
    <property type="term" value="F:diguanylate cyclase activity"/>
    <property type="evidence" value="ECO:0007669"/>
    <property type="project" value="UniProtKB-EC"/>
</dbReference>
<feature type="region of interest" description="Disordered" evidence="4">
    <location>
        <begin position="408"/>
        <end position="430"/>
    </location>
</feature>
<dbReference type="SUPFAM" id="SSF55073">
    <property type="entry name" value="Nucleotide cyclase"/>
    <property type="match status" value="1"/>
</dbReference>
<evidence type="ECO:0000313" key="8">
    <source>
        <dbReference type="Proteomes" id="UP001147830"/>
    </source>
</evidence>
<proteinExistence type="predicted"/>
<dbReference type="InterPro" id="IPR011623">
    <property type="entry name" value="7TMR_DISM_rcpt_extracell_dom1"/>
</dbReference>
<dbReference type="Gene3D" id="3.30.70.270">
    <property type="match status" value="1"/>
</dbReference>
<accession>A0A9X2WCL9</accession>
<keyword evidence="5" id="KW-0472">Membrane</keyword>
<keyword evidence="7" id="KW-0808">Transferase</keyword>
<evidence type="ECO:0000256" key="3">
    <source>
        <dbReference type="ARBA" id="ARBA00034247"/>
    </source>
</evidence>
<dbReference type="InterPro" id="IPR000160">
    <property type="entry name" value="GGDEF_dom"/>
</dbReference>
<dbReference type="InterPro" id="IPR029787">
    <property type="entry name" value="Nucleotide_cyclase"/>
</dbReference>
<comment type="cofactor">
    <cofactor evidence="1">
        <name>Mg(2+)</name>
        <dbReference type="ChEBI" id="CHEBI:18420"/>
    </cofactor>
</comment>
<keyword evidence="7" id="KW-0548">Nucleotidyltransferase</keyword>
<dbReference type="InterPro" id="IPR043128">
    <property type="entry name" value="Rev_trsase/Diguanyl_cyclase"/>
</dbReference>
<dbReference type="Pfam" id="PF07695">
    <property type="entry name" value="7TMR-DISM_7TM"/>
    <property type="match status" value="1"/>
</dbReference>
<dbReference type="GO" id="GO:0043709">
    <property type="term" value="P:cell adhesion involved in single-species biofilm formation"/>
    <property type="evidence" value="ECO:0007669"/>
    <property type="project" value="TreeGrafter"/>
</dbReference>
<evidence type="ECO:0000259" key="6">
    <source>
        <dbReference type="PROSITE" id="PS50887"/>
    </source>
</evidence>
<evidence type="ECO:0000256" key="4">
    <source>
        <dbReference type="SAM" id="MobiDB-lite"/>
    </source>
</evidence>
<dbReference type="InterPro" id="IPR011622">
    <property type="entry name" value="7TMR_DISM_rcpt_extracell_dom2"/>
</dbReference>
<keyword evidence="8" id="KW-1185">Reference proteome</keyword>
<keyword evidence="5" id="KW-0812">Transmembrane</keyword>
<gene>
    <name evidence="7" type="ORF">NYR02_01300</name>
</gene>
<dbReference type="FunFam" id="3.30.70.270:FF:000001">
    <property type="entry name" value="Diguanylate cyclase domain protein"/>
    <property type="match status" value="1"/>
</dbReference>
<dbReference type="GO" id="GO:0005886">
    <property type="term" value="C:plasma membrane"/>
    <property type="evidence" value="ECO:0007669"/>
    <property type="project" value="TreeGrafter"/>
</dbReference>
<dbReference type="NCBIfam" id="TIGR00254">
    <property type="entry name" value="GGDEF"/>
    <property type="match status" value="1"/>
</dbReference>
<dbReference type="PANTHER" id="PTHR45138">
    <property type="entry name" value="REGULATORY COMPONENTS OF SENSORY TRANSDUCTION SYSTEM"/>
    <property type="match status" value="1"/>
</dbReference>
<feature type="transmembrane region" description="Helical" evidence="5">
    <location>
        <begin position="321"/>
        <end position="341"/>
    </location>
</feature>
<protein>
    <recommendedName>
        <fullName evidence="2">diguanylate cyclase</fullName>
        <ecNumber evidence="2">2.7.7.65</ecNumber>
    </recommendedName>
</protein>
<dbReference type="EMBL" id="JAOANI010000004">
    <property type="protein sequence ID" value="MCT7357656.1"/>
    <property type="molecule type" value="Genomic_DNA"/>
</dbReference>
<feature type="transmembrane region" description="Helical" evidence="5">
    <location>
        <begin position="201"/>
        <end position="224"/>
    </location>
</feature>
<dbReference type="SMART" id="SM00267">
    <property type="entry name" value="GGDEF"/>
    <property type="match status" value="1"/>
</dbReference>
<name>A0A9X2WCL9_9GAMM</name>
<feature type="transmembrane region" description="Helical" evidence="5">
    <location>
        <begin position="175"/>
        <end position="194"/>
    </location>
</feature>
<feature type="domain" description="GGDEF" evidence="6">
    <location>
        <begin position="492"/>
        <end position="627"/>
    </location>
</feature>
<dbReference type="Gene3D" id="2.60.40.2380">
    <property type="match status" value="1"/>
</dbReference>
<evidence type="ECO:0000256" key="1">
    <source>
        <dbReference type="ARBA" id="ARBA00001946"/>
    </source>
</evidence>
<dbReference type="Pfam" id="PF07696">
    <property type="entry name" value="7TMR-DISMED2"/>
    <property type="match status" value="1"/>
</dbReference>
<keyword evidence="5" id="KW-1133">Transmembrane helix</keyword>
<comment type="caution">
    <text evidence="7">The sequence shown here is derived from an EMBL/GenBank/DDBJ whole genome shotgun (WGS) entry which is preliminary data.</text>
</comment>
<dbReference type="RefSeq" id="WP_260974592.1">
    <property type="nucleotide sequence ID" value="NZ_JAOANI010000004.1"/>
</dbReference>
<evidence type="ECO:0000313" key="7">
    <source>
        <dbReference type="EMBL" id="MCT7357656.1"/>
    </source>
</evidence>
<reference evidence="7" key="1">
    <citation type="journal article" date="2022" name="Front. Microbiol.">
        <title>Genome-based taxonomic rearrangement of Oceanobacter-related bacteria including the description of Thalassolituus hydrocarbonoclasticus sp. nov. and Thalassolituus pacificus sp. nov. and emended description of the genus Thalassolituus.</title>
        <authorList>
            <person name="Dong C."/>
            <person name="Wei L."/>
            <person name="Wang J."/>
            <person name="Lai Q."/>
            <person name="Huang Z."/>
            <person name="Shao Z."/>
        </authorList>
    </citation>
    <scope>NUCLEOTIDE SEQUENCE</scope>
    <source>
        <strain evidence="7">59MF3M-4</strain>
    </source>
</reference>
<dbReference type="PROSITE" id="PS50887">
    <property type="entry name" value="GGDEF"/>
    <property type="match status" value="1"/>
</dbReference>
<sequence length="627" mass="71599">MPAGESSVGAAEAVDIRTLTSGQDLDQVLQYYEDVAGDMQGAPPESLRWQHHRQQRMSFGYTDSVFWFRLALNNPGGETAERFLNLAYPVLDHVRVYHRSNGGEWQLLELGDKQSFYQRPIIHRYFVIPIALAAGDADEWVFRVETSSSMQFPLSIWQERDFFVYDQNQIMGMGLYYGIMLIMVLYNLFIFLAVREKDYLYYVLYVGSMAAFLGSLQGINFQYLWPTATEWNDQSIIVFLSGVVLFAAIFTRNFLNLQDINWLNRSFGVIVVASLAIVVLSNVIPYHTMIRILIATAVVGIGLAIYGGVWRWSQGYSAARYYTVAWSSMLVGGAILAMNKFNIIPRNVFTENIVQFGSALEVILLSFALADRLNQEKRERFEAQIAAFEHEKIARIAQEVALEQERNARQAQDKALEHEREAREAQSRALEVQRKATETLELRVKERTLELESANRKLEIMSITDPLTNVRNRRFFDQIMQREMARAIREREPLSVLMLDVDYFKKVNDVHGHQAGDEILRIVAQAIRQTVHRNTDLIARYGGEEFILILPNTELAGAMLVAECLRKTIANLSFSRLAEGLAVTVSVGVHGDVPQYNDKPELWVRCADEALYYAKANGRNQVAHYRV</sequence>
<dbReference type="InterPro" id="IPR050469">
    <property type="entry name" value="Diguanylate_Cyclase"/>
</dbReference>
<dbReference type="Pfam" id="PF00990">
    <property type="entry name" value="GGDEF"/>
    <property type="match status" value="1"/>
</dbReference>
<evidence type="ECO:0000256" key="5">
    <source>
        <dbReference type="SAM" id="Phobius"/>
    </source>
</evidence>
<comment type="catalytic activity">
    <reaction evidence="3">
        <text>2 GTP = 3',3'-c-di-GMP + 2 diphosphate</text>
        <dbReference type="Rhea" id="RHEA:24898"/>
        <dbReference type="ChEBI" id="CHEBI:33019"/>
        <dbReference type="ChEBI" id="CHEBI:37565"/>
        <dbReference type="ChEBI" id="CHEBI:58805"/>
        <dbReference type="EC" id="2.7.7.65"/>
    </reaction>
</comment>
<dbReference type="AlphaFoldDB" id="A0A9X2WCL9"/>
<feature type="transmembrane region" description="Helical" evidence="5">
    <location>
        <begin position="267"/>
        <end position="284"/>
    </location>
</feature>
<evidence type="ECO:0000256" key="2">
    <source>
        <dbReference type="ARBA" id="ARBA00012528"/>
    </source>
</evidence>
<dbReference type="CDD" id="cd01949">
    <property type="entry name" value="GGDEF"/>
    <property type="match status" value="1"/>
</dbReference>
<dbReference type="EC" id="2.7.7.65" evidence="2"/>
<dbReference type="Proteomes" id="UP001147830">
    <property type="component" value="Unassembled WGS sequence"/>
</dbReference>
<organism evidence="7 8">
    <name type="scientific">Thalassolituus pacificus</name>
    <dbReference type="NCBI Taxonomy" id="2975440"/>
    <lineage>
        <taxon>Bacteria</taxon>
        <taxon>Pseudomonadati</taxon>
        <taxon>Pseudomonadota</taxon>
        <taxon>Gammaproteobacteria</taxon>
        <taxon>Oceanospirillales</taxon>
        <taxon>Oceanospirillaceae</taxon>
        <taxon>Thalassolituus</taxon>
    </lineage>
</organism>
<feature type="transmembrane region" description="Helical" evidence="5">
    <location>
        <begin position="236"/>
        <end position="255"/>
    </location>
</feature>
<dbReference type="PANTHER" id="PTHR45138:SF9">
    <property type="entry name" value="DIGUANYLATE CYCLASE DGCM-RELATED"/>
    <property type="match status" value="1"/>
</dbReference>
<dbReference type="GO" id="GO:1902201">
    <property type="term" value="P:negative regulation of bacterial-type flagellum-dependent cell motility"/>
    <property type="evidence" value="ECO:0007669"/>
    <property type="project" value="TreeGrafter"/>
</dbReference>
<feature type="transmembrane region" description="Helical" evidence="5">
    <location>
        <begin position="290"/>
        <end position="309"/>
    </location>
</feature>